<feature type="region of interest" description="Disordered" evidence="8">
    <location>
        <begin position="67"/>
        <end position="86"/>
    </location>
</feature>
<dbReference type="GO" id="GO:1990281">
    <property type="term" value="C:efflux pump complex"/>
    <property type="evidence" value="ECO:0007669"/>
    <property type="project" value="TreeGrafter"/>
</dbReference>
<keyword evidence="7" id="KW-0998">Cell outer membrane</keyword>
<dbReference type="SUPFAM" id="SSF56954">
    <property type="entry name" value="Outer membrane efflux proteins (OEP)"/>
    <property type="match status" value="1"/>
</dbReference>
<dbReference type="Pfam" id="PF02321">
    <property type="entry name" value="OEP"/>
    <property type="match status" value="2"/>
</dbReference>
<dbReference type="InterPro" id="IPR051906">
    <property type="entry name" value="TolC-like"/>
</dbReference>
<feature type="signal peptide" evidence="9">
    <location>
        <begin position="1"/>
        <end position="20"/>
    </location>
</feature>
<evidence type="ECO:0000256" key="5">
    <source>
        <dbReference type="ARBA" id="ARBA00022692"/>
    </source>
</evidence>
<name>A0A917PZB4_9PSED</name>
<keyword evidence="4" id="KW-1134">Transmembrane beta strand</keyword>
<evidence type="ECO:0000256" key="4">
    <source>
        <dbReference type="ARBA" id="ARBA00022452"/>
    </source>
</evidence>
<dbReference type="AlphaFoldDB" id="A0A917PZB4"/>
<gene>
    <name evidence="10" type="ORF">GCM10009304_30860</name>
</gene>
<comment type="similarity">
    <text evidence="2">Belongs to the outer membrane factor (OMF) (TC 1.B.17) family.</text>
</comment>
<dbReference type="GO" id="GO:0015288">
    <property type="term" value="F:porin activity"/>
    <property type="evidence" value="ECO:0007669"/>
    <property type="project" value="TreeGrafter"/>
</dbReference>
<dbReference type="NCBIfam" id="TIGR01844">
    <property type="entry name" value="type_I_sec_TolC"/>
    <property type="match status" value="1"/>
</dbReference>
<comment type="subcellular location">
    <subcellularLocation>
        <location evidence="1">Cell outer membrane</location>
    </subcellularLocation>
</comment>
<evidence type="ECO:0000256" key="8">
    <source>
        <dbReference type="SAM" id="MobiDB-lite"/>
    </source>
</evidence>
<feature type="chain" id="PRO_5037617379" evidence="9">
    <location>
        <begin position="21"/>
        <end position="448"/>
    </location>
</feature>
<dbReference type="GO" id="GO:0015562">
    <property type="term" value="F:efflux transmembrane transporter activity"/>
    <property type="evidence" value="ECO:0007669"/>
    <property type="project" value="InterPro"/>
</dbReference>
<comment type="caution">
    <text evidence="10">The sequence shown here is derived from an EMBL/GenBank/DDBJ whole genome shotgun (WGS) entry which is preliminary data.</text>
</comment>
<dbReference type="PANTHER" id="PTHR30026">
    <property type="entry name" value="OUTER MEMBRANE PROTEIN TOLC"/>
    <property type="match status" value="1"/>
</dbReference>
<evidence type="ECO:0000256" key="6">
    <source>
        <dbReference type="ARBA" id="ARBA00023136"/>
    </source>
</evidence>
<dbReference type="EMBL" id="BMPO01000007">
    <property type="protein sequence ID" value="GGK02874.1"/>
    <property type="molecule type" value="Genomic_DNA"/>
</dbReference>
<sequence length="448" mass="49593">MRLRLASAIALALSVGYVQAQTLQQAMQQTIDSHPELQGSINSRLSADQDLRAARAGYLPSVDLSAGYGREGTNNNSTRAGEESWRDMNRTEARIGLSQMIYDGGATKGEVGRQAATVNSRAFRVLGTAERIALRTAEVYIDVLRREELVRLAQENLTNHERILDQIRLRTERGVGRTADYDQAEARTAQARSNLLTEQTNLSDARINYLSAVGNAPQDLSIPDGLAGRMPQDLDDARRTIIENNPVLKSAESDIAATEKQYEAARSLFLPRFDAEISRSADDNIDGVSGRNEEWQAMVRMRYNLFAGGGSSAQRESRAYQIQEALDIRNNALRQLNEEIGLAWNALETARQQLPVAQQYAERAGKVRTAYQAQFSLGDRTLLDLLDSENETFTAQRNLADIRFTELFSQYRIMAATGELLRSQSVAAPMAGVSLNDVKSQVHLPGLD</sequence>
<evidence type="ECO:0000313" key="11">
    <source>
        <dbReference type="Proteomes" id="UP000635983"/>
    </source>
</evidence>
<dbReference type="Proteomes" id="UP000635983">
    <property type="component" value="Unassembled WGS sequence"/>
</dbReference>
<reference evidence="10" key="2">
    <citation type="submission" date="2020-09" db="EMBL/GenBank/DDBJ databases">
        <authorList>
            <person name="Sun Q."/>
            <person name="Ohkuma M."/>
        </authorList>
    </citation>
    <scope>NUCLEOTIDE SEQUENCE</scope>
    <source>
        <strain evidence="10">JCM 30078</strain>
    </source>
</reference>
<keyword evidence="9" id="KW-0732">Signal</keyword>
<organism evidence="10 11">
    <name type="scientific">Pseudomonas matsuisoli</name>
    <dbReference type="NCBI Taxonomy" id="1515666"/>
    <lineage>
        <taxon>Bacteria</taxon>
        <taxon>Pseudomonadati</taxon>
        <taxon>Pseudomonadota</taxon>
        <taxon>Gammaproteobacteria</taxon>
        <taxon>Pseudomonadales</taxon>
        <taxon>Pseudomonadaceae</taxon>
        <taxon>Pseudomonas</taxon>
    </lineage>
</organism>
<dbReference type="InterPro" id="IPR010130">
    <property type="entry name" value="T1SS_OMP_TolC"/>
</dbReference>
<evidence type="ECO:0000256" key="2">
    <source>
        <dbReference type="ARBA" id="ARBA00007613"/>
    </source>
</evidence>
<evidence type="ECO:0000256" key="9">
    <source>
        <dbReference type="SAM" id="SignalP"/>
    </source>
</evidence>
<evidence type="ECO:0000313" key="10">
    <source>
        <dbReference type="EMBL" id="GGK02874.1"/>
    </source>
</evidence>
<dbReference type="Gene3D" id="1.20.1600.10">
    <property type="entry name" value="Outer membrane efflux proteins (OEP)"/>
    <property type="match status" value="1"/>
</dbReference>
<proteinExistence type="inferred from homology"/>
<accession>A0A917PZB4</accession>
<keyword evidence="6" id="KW-0472">Membrane</keyword>
<dbReference type="GO" id="GO:0009279">
    <property type="term" value="C:cell outer membrane"/>
    <property type="evidence" value="ECO:0007669"/>
    <property type="project" value="UniProtKB-SubCell"/>
</dbReference>
<evidence type="ECO:0000256" key="1">
    <source>
        <dbReference type="ARBA" id="ARBA00004442"/>
    </source>
</evidence>
<reference evidence="10" key="1">
    <citation type="journal article" date="2014" name="Int. J. Syst. Evol. Microbiol.">
        <title>Complete genome sequence of Corynebacterium casei LMG S-19264T (=DSM 44701T), isolated from a smear-ripened cheese.</title>
        <authorList>
            <consortium name="US DOE Joint Genome Institute (JGI-PGF)"/>
            <person name="Walter F."/>
            <person name="Albersmeier A."/>
            <person name="Kalinowski J."/>
            <person name="Ruckert C."/>
        </authorList>
    </citation>
    <scope>NUCLEOTIDE SEQUENCE</scope>
    <source>
        <strain evidence="10">JCM 30078</strain>
    </source>
</reference>
<dbReference type="RefSeq" id="WP_188984204.1">
    <property type="nucleotide sequence ID" value="NZ_BMPO01000007.1"/>
</dbReference>
<evidence type="ECO:0000256" key="7">
    <source>
        <dbReference type="ARBA" id="ARBA00023237"/>
    </source>
</evidence>
<dbReference type="InterPro" id="IPR003423">
    <property type="entry name" value="OMP_efflux"/>
</dbReference>
<keyword evidence="11" id="KW-1185">Reference proteome</keyword>
<keyword evidence="3" id="KW-0813">Transport</keyword>
<evidence type="ECO:0000256" key="3">
    <source>
        <dbReference type="ARBA" id="ARBA00022448"/>
    </source>
</evidence>
<dbReference type="PANTHER" id="PTHR30026:SF22">
    <property type="entry name" value="OUTER MEMBRANE EFFLUX PROTEIN"/>
    <property type="match status" value="1"/>
</dbReference>
<protein>
    <submittedName>
        <fullName evidence="10">Agglutination protein</fullName>
    </submittedName>
</protein>
<keyword evidence="5" id="KW-0812">Transmembrane</keyword>